<organism evidence="1 2">
    <name type="scientific">Lineolata rhizophorae</name>
    <dbReference type="NCBI Taxonomy" id="578093"/>
    <lineage>
        <taxon>Eukaryota</taxon>
        <taxon>Fungi</taxon>
        <taxon>Dikarya</taxon>
        <taxon>Ascomycota</taxon>
        <taxon>Pezizomycotina</taxon>
        <taxon>Dothideomycetes</taxon>
        <taxon>Dothideomycetes incertae sedis</taxon>
        <taxon>Lineolatales</taxon>
        <taxon>Lineolataceae</taxon>
        <taxon>Lineolata</taxon>
    </lineage>
</organism>
<evidence type="ECO:0000313" key="1">
    <source>
        <dbReference type="EMBL" id="KAF2457509.1"/>
    </source>
</evidence>
<dbReference type="Proteomes" id="UP000799766">
    <property type="component" value="Unassembled WGS sequence"/>
</dbReference>
<reference evidence="1" key="1">
    <citation type="journal article" date="2020" name="Stud. Mycol.">
        <title>101 Dothideomycetes genomes: a test case for predicting lifestyles and emergence of pathogens.</title>
        <authorList>
            <person name="Haridas S."/>
            <person name="Albert R."/>
            <person name="Binder M."/>
            <person name="Bloem J."/>
            <person name="Labutti K."/>
            <person name="Salamov A."/>
            <person name="Andreopoulos B."/>
            <person name="Baker S."/>
            <person name="Barry K."/>
            <person name="Bills G."/>
            <person name="Bluhm B."/>
            <person name="Cannon C."/>
            <person name="Castanera R."/>
            <person name="Culley D."/>
            <person name="Daum C."/>
            <person name="Ezra D."/>
            <person name="Gonzalez J."/>
            <person name="Henrissat B."/>
            <person name="Kuo A."/>
            <person name="Liang C."/>
            <person name="Lipzen A."/>
            <person name="Lutzoni F."/>
            <person name="Magnuson J."/>
            <person name="Mondo S."/>
            <person name="Nolan M."/>
            <person name="Ohm R."/>
            <person name="Pangilinan J."/>
            <person name="Park H.-J."/>
            <person name="Ramirez L."/>
            <person name="Alfaro M."/>
            <person name="Sun H."/>
            <person name="Tritt A."/>
            <person name="Yoshinaga Y."/>
            <person name="Zwiers L.-H."/>
            <person name="Turgeon B."/>
            <person name="Goodwin S."/>
            <person name="Spatafora J."/>
            <person name="Crous P."/>
            <person name="Grigoriev I."/>
        </authorList>
    </citation>
    <scope>NUCLEOTIDE SEQUENCE</scope>
    <source>
        <strain evidence="1">ATCC 16933</strain>
    </source>
</reference>
<dbReference type="EMBL" id="MU001680">
    <property type="protein sequence ID" value="KAF2457509.1"/>
    <property type="molecule type" value="Genomic_DNA"/>
</dbReference>
<name>A0A6A6P0T7_9PEZI</name>
<evidence type="ECO:0008006" key="3">
    <source>
        <dbReference type="Google" id="ProtNLM"/>
    </source>
</evidence>
<evidence type="ECO:0000313" key="2">
    <source>
        <dbReference type="Proteomes" id="UP000799766"/>
    </source>
</evidence>
<proteinExistence type="predicted"/>
<sequence length="144" mass="17246">MHFEHLSAQHNDAVESEDDCRRNYVTRHLFRKLACEGRPEHHPEFETGPFKLFRDNLRPTNVLVTKSNAVTGVIDLEFTIAARKSWAFDDIFFNRLDEKYFGKAEKDWVTHWLPLLTEEQRQNMEPFVWRKMAERADRRLADLR</sequence>
<gene>
    <name evidence="1" type="ORF">BDY21DRAFT_363780</name>
</gene>
<accession>A0A6A6P0T7</accession>
<keyword evidence="2" id="KW-1185">Reference proteome</keyword>
<dbReference type="OrthoDB" id="5412996at2759"/>
<dbReference type="AlphaFoldDB" id="A0A6A6P0T7"/>
<protein>
    <recommendedName>
        <fullName evidence="3">Aminoglycoside phosphotransferase domain-containing protein</fullName>
    </recommendedName>
</protein>